<feature type="region of interest" description="Disordered" evidence="4">
    <location>
        <begin position="68"/>
        <end position="91"/>
    </location>
</feature>
<accession>A0AA40KYG4</accession>
<dbReference type="SUPFAM" id="SSF52058">
    <property type="entry name" value="L domain-like"/>
    <property type="match status" value="1"/>
</dbReference>
<dbReference type="InterPro" id="IPR003591">
    <property type="entry name" value="Leu-rich_rpt_typical-subtyp"/>
</dbReference>
<comment type="caution">
    <text evidence="5">The sequence shown here is derived from an EMBL/GenBank/DDBJ whole genome shotgun (WGS) entry which is preliminary data.</text>
</comment>
<feature type="compositionally biased region" description="Polar residues" evidence="4">
    <location>
        <begin position="77"/>
        <end position="91"/>
    </location>
</feature>
<evidence type="ECO:0000256" key="4">
    <source>
        <dbReference type="SAM" id="MobiDB-lite"/>
    </source>
</evidence>
<dbReference type="PANTHER" id="PTHR24373:SF385">
    <property type="entry name" value="GH01279P-RELATED"/>
    <property type="match status" value="1"/>
</dbReference>
<keyword evidence="1" id="KW-0433">Leucine-rich repeat</keyword>
<dbReference type="GO" id="GO:0031012">
    <property type="term" value="C:extracellular matrix"/>
    <property type="evidence" value="ECO:0007669"/>
    <property type="project" value="TreeGrafter"/>
</dbReference>
<feature type="region of interest" description="Disordered" evidence="4">
    <location>
        <begin position="1"/>
        <end position="51"/>
    </location>
</feature>
<dbReference type="AlphaFoldDB" id="A0AA40KYG4"/>
<gene>
    <name evidence="5" type="ORF">K0M31_002060</name>
</gene>
<evidence type="ECO:0000256" key="1">
    <source>
        <dbReference type="ARBA" id="ARBA00022614"/>
    </source>
</evidence>
<dbReference type="Gene3D" id="3.80.10.10">
    <property type="entry name" value="Ribonuclease Inhibitor"/>
    <property type="match status" value="2"/>
</dbReference>
<keyword evidence="2" id="KW-0732">Signal</keyword>
<organism evidence="5 6">
    <name type="scientific">Melipona bicolor</name>
    <dbReference type="NCBI Taxonomy" id="60889"/>
    <lineage>
        <taxon>Eukaryota</taxon>
        <taxon>Metazoa</taxon>
        <taxon>Ecdysozoa</taxon>
        <taxon>Arthropoda</taxon>
        <taxon>Hexapoda</taxon>
        <taxon>Insecta</taxon>
        <taxon>Pterygota</taxon>
        <taxon>Neoptera</taxon>
        <taxon>Endopterygota</taxon>
        <taxon>Hymenoptera</taxon>
        <taxon>Apocrita</taxon>
        <taxon>Aculeata</taxon>
        <taxon>Apoidea</taxon>
        <taxon>Anthophila</taxon>
        <taxon>Apidae</taxon>
        <taxon>Melipona</taxon>
    </lineage>
</organism>
<dbReference type="EMBL" id="JAHYIQ010000001">
    <property type="protein sequence ID" value="KAK1137556.1"/>
    <property type="molecule type" value="Genomic_DNA"/>
</dbReference>
<feature type="compositionally biased region" description="Basic residues" evidence="4">
    <location>
        <begin position="1"/>
        <end position="16"/>
    </location>
</feature>
<dbReference type="SMART" id="SM00369">
    <property type="entry name" value="LRR_TYP"/>
    <property type="match status" value="4"/>
</dbReference>
<keyword evidence="3" id="KW-0677">Repeat</keyword>
<sequence>MSKKRRRRKSRSRTRLQRPVLRHLESLDDGDDQQNASRSSHGIDHTAFVGGGTPAILENGVARRPSSIYRDDHTAGDLTSSSLTAPPTAHQSHYREVADQFKGSPTHKSARKQAVARASLAVGAAPAAKLDRVNSRRRAPKADRAAYVQRQLQFVRLVAGGTVREYEGAARNTPDVQRIPRPAQAYIQLLLLNLAGNRLGIDRVDETTFLGLIRLITLDLSYSALTRIDARTFRDVFFLQILDSRNNTIDRIESNAFLPLYNLHTFEPSENRLHKLGAQLFNGLFVLNRLTLSGNAIASVYPLAFRDCSNLKELDLRENELTTVSDAPRDLALLKTLDHGENLLLYNSSLTH</sequence>
<dbReference type="InterPro" id="IPR050328">
    <property type="entry name" value="Dev_Immune_Receptor"/>
</dbReference>
<dbReference type="InterPro" id="IPR032675">
    <property type="entry name" value="LRR_dom_sf"/>
</dbReference>
<evidence type="ECO:0000313" key="5">
    <source>
        <dbReference type="EMBL" id="KAK1137556.1"/>
    </source>
</evidence>
<dbReference type="GO" id="GO:0005615">
    <property type="term" value="C:extracellular space"/>
    <property type="evidence" value="ECO:0007669"/>
    <property type="project" value="TreeGrafter"/>
</dbReference>
<dbReference type="Proteomes" id="UP001177670">
    <property type="component" value="Unassembled WGS sequence"/>
</dbReference>
<evidence type="ECO:0000256" key="3">
    <source>
        <dbReference type="ARBA" id="ARBA00022737"/>
    </source>
</evidence>
<dbReference type="InterPro" id="IPR001611">
    <property type="entry name" value="Leu-rich_rpt"/>
</dbReference>
<proteinExistence type="predicted"/>
<dbReference type="Pfam" id="PF13855">
    <property type="entry name" value="LRR_8"/>
    <property type="match status" value="2"/>
</dbReference>
<evidence type="ECO:0000313" key="6">
    <source>
        <dbReference type="Proteomes" id="UP001177670"/>
    </source>
</evidence>
<evidence type="ECO:0000256" key="2">
    <source>
        <dbReference type="ARBA" id="ARBA00022729"/>
    </source>
</evidence>
<reference evidence="5" key="1">
    <citation type="submission" date="2021-10" db="EMBL/GenBank/DDBJ databases">
        <title>Melipona bicolor Genome sequencing and assembly.</title>
        <authorList>
            <person name="Araujo N.S."/>
            <person name="Arias M.C."/>
        </authorList>
    </citation>
    <scope>NUCLEOTIDE SEQUENCE</scope>
    <source>
        <strain evidence="5">USP_2M_L1-L4_2017</strain>
        <tissue evidence="5">Whole body</tissue>
    </source>
</reference>
<keyword evidence="6" id="KW-1185">Reference proteome</keyword>
<dbReference type="PANTHER" id="PTHR24373">
    <property type="entry name" value="SLIT RELATED LEUCINE-RICH REPEAT NEURONAL PROTEIN"/>
    <property type="match status" value="1"/>
</dbReference>
<protein>
    <submittedName>
        <fullName evidence="5">Uncharacterized protein</fullName>
    </submittedName>
</protein>
<name>A0AA40KYG4_9HYME</name>